<dbReference type="GO" id="GO:0016787">
    <property type="term" value="F:hydrolase activity"/>
    <property type="evidence" value="ECO:0007669"/>
    <property type="project" value="UniProtKB-KW"/>
</dbReference>
<dbReference type="SUPFAM" id="SSF56784">
    <property type="entry name" value="HAD-like"/>
    <property type="match status" value="1"/>
</dbReference>
<dbReference type="PANTHER" id="PTHR43611">
    <property type="entry name" value="ALPHA-D-GLUCOSE 1-PHOSPHATE PHOSPHATASE"/>
    <property type="match status" value="1"/>
</dbReference>
<organism evidence="1 2">
    <name type="scientific">Arachidicoccus rhizosphaerae</name>
    <dbReference type="NCBI Taxonomy" id="551991"/>
    <lineage>
        <taxon>Bacteria</taxon>
        <taxon>Pseudomonadati</taxon>
        <taxon>Bacteroidota</taxon>
        <taxon>Chitinophagia</taxon>
        <taxon>Chitinophagales</taxon>
        <taxon>Chitinophagaceae</taxon>
        <taxon>Arachidicoccus</taxon>
    </lineage>
</organism>
<evidence type="ECO:0000313" key="1">
    <source>
        <dbReference type="EMBL" id="SDZ83212.1"/>
    </source>
</evidence>
<name>A0A1H3WA49_9BACT</name>
<dbReference type="CDD" id="cd02603">
    <property type="entry name" value="HAD_sEH-N_like"/>
    <property type="match status" value="1"/>
</dbReference>
<dbReference type="InterPro" id="IPR023198">
    <property type="entry name" value="PGP-like_dom2"/>
</dbReference>
<dbReference type="Gene3D" id="1.10.150.240">
    <property type="entry name" value="Putative phosphatase, domain 2"/>
    <property type="match status" value="1"/>
</dbReference>
<dbReference type="InterPro" id="IPR036412">
    <property type="entry name" value="HAD-like_sf"/>
</dbReference>
<dbReference type="InterPro" id="IPR006439">
    <property type="entry name" value="HAD-SF_hydro_IA"/>
</dbReference>
<dbReference type="InterPro" id="IPR023214">
    <property type="entry name" value="HAD_sf"/>
</dbReference>
<dbReference type="Gene3D" id="3.40.50.1000">
    <property type="entry name" value="HAD superfamily/HAD-like"/>
    <property type="match status" value="1"/>
</dbReference>
<keyword evidence="1" id="KW-0378">Hydrolase</keyword>
<dbReference type="Proteomes" id="UP000199041">
    <property type="component" value="Unassembled WGS sequence"/>
</dbReference>
<dbReference type="STRING" id="551991.SAMN05192529_102210"/>
<dbReference type="PANTHER" id="PTHR43611:SF3">
    <property type="entry name" value="FLAVIN MONONUCLEOTIDE HYDROLASE 1, CHLOROPLATIC"/>
    <property type="match status" value="1"/>
</dbReference>
<dbReference type="NCBIfam" id="TIGR01509">
    <property type="entry name" value="HAD-SF-IA-v3"/>
    <property type="match status" value="1"/>
</dbReference>
<dbReference type="Pfam" id="PF00702">
    <property type="entry name" value="Hydrolase"/>
    <property type="match status" value="1"/>
</dbReference>
<reference evidence="1 2" key="1">
    <citation type="submission" date="2016-10" db="EMBL/GenBank/DDBJ databases">
        <authorList>
            <person name="de Groot N.N."/>
        </authorList>
    </citation>
    <scope>NUCLEOTIDE SEQUENCE [LARGE SCALE GENOMIC DNA]</scope>
    <source>
        <strain evidence="1 2">Vu-144</strain>
    </source>
</reference>
<dbReference type="EMBL" id="FNQY01000002">
    <property type="protein sequence ID" value="SDZ83212.1"/>
    <property type="molecule type" value="Genomic_DNA"/>
</dbReference>
<accession>A0A1H3WA49</accession>
<dbReference type="OrthoDB" id="9797415at2"/>
<dbReference type="SFLD" id="SFLDG01129">
    <property type="entry name" value="C1.5:_HAD__Beta-PGM__Phosphata"/>
    <property type="match status" value="1"/>
</dbReference>
<dbReference type="PRINTS" id="PR00413">
    <property type="entry name" value="HADHALOGNASE"/>
</dbReference>
<dbReference type="RefSeq" id="WP_091393315.1">
    <property type="nucleotide sequence ID" value="NZ_FNQY01000002.1"/>
</dbReference>
<dbReference type="SFLD" id="SFLDS00003">
    <property type="entry name" value="Haloacid_Dehalogenase"/>
    <property type="match status" value="1"/>
</dbReference>
<protein>
    <submittedName>
        <fullName evidence="1">Putative hydrolase of the HAD superfamily</fullName>
    </submittedName>
</protein>
<keyword evidence="2" id="KW-1185">Reference proteome</keyword>
<evidence type="ECO:0000313" key="2">
    <source>
        <dbReference type="Proteomes" id="UP000199041"/>
    </source>
</evidence>
<dbReference type="AlphaFoldDB" id="A0A1H3WA49"/>
<sequence>MSQQEKSSAKIRAIFTDIGGVLLNNGWDRTKRALAVKTFGLDAEELNERHHLTFDTYESGKITLDEYLNRIVFYTPRDFTREEFKAFMFAQSEAIPEMIELISDLKKKHDLHIVVVSNEGRELNDHRIRHFGLDKFVDAFISSSFVHIRKPDEDIFKLALDIAQMRPEQVVFIDDRPMFVQVASLLGIKGIVHKDYNSTKAMLASLLN</sequence>
<gene>
    <name evidence="1" type="ORF">SAMN05192529_102210</name>
</gene>
<proteinExistence type="predicted"/>